<dbReference type="InterPro" id="IPR008271">
    <property type="entry name" value="Ser/Thr_kinase_AS"/>
</dbReference>
<dbReference type="SUPFAM" id="SSF56112">
    <property type="entry name" value="Protein kinase-like (PK-like)"/>
    <property type="match status" value="1"/>
</dbReference>
<dbReference type="InterPro" id="IPR000719">
    <property type="entry name" value="Prot_kinase_dom"/>
</dbReference>
<feature type="domain" description="Protein kinase" evidence="1">
    <location>
        <begin position="1"/>
        <end position="55"/>
    </location>
</feature>
<evidence type="ECO:0000313" key="3">
    <source>
        <dbReference type="Proteomes" id="UP000828390"/>
    </source>
</evidence>
<keyword evidence="3" id="KW-1185">Reference proteome</keyword>
<dbReference type="Gene3D" id="1.10.510.10">
    <property type="entry name" value="Transferase(Phosphotransferase) domain 1"/>
    <property type="match status" value="1"/>
</dbReference>
<evidence type="ECO:0000259" key="1">
    <source>
        <dbReference type="PROSITE" id="PS50011"/>
    </source>
</evidence>
<dbReference type="GO" id="GO:0004672">
    <property type="term" value="F:protein kinase activity"/>
    <property type="evidence" value="ECO:0007669"/>
    <property type="project" value="InterPro"/>
</dbReference>
<dbReference type="AlphaFoldDB" id="A0A9D4CXE0"/>
<dbReference type="InterPro" id="IPR011009">
    <property type="entry name" value="Kinase-like_dom_sf"/>
</dbReference>
<dbReference type="GO" id="GO:0005524">
    <property type="term" value="F:ATP binding"/>
    <property type="evidence" value="ECO:0007669"/>
    <property type="project" value="InterPro"/>
</dbReference>
<organism evidence="2 3">
    <name type="scientific">Dreissena polymorpha</name>
    <name type="common">Zebra mussel</name>
    <name type="synonym">Mytilus polymorpha</name>
    <dbReference type="NCBI Taxonomy" id="45954"/>
    <lineage>
        <taxon>Eukaryota</taxon>
        <taxon>Metazoa</taxon>
        <taxon>Spiralia</taxon>
        <taxon>Lophotrochozoa</taxon>
        <taxon>Mollusca</taxon>
        <taxon>Bivalvia</taxon>
        <taxon>Autobranchia</taxon>
        <taxon>Heteroconchia</taxon>
        <taxon>Euheterodonta</taxon>
        <taxon>Imparidentia</taxon>
        <taxon>Neoheterodontei</taxon>
        <taxon>Myida</taxon>
        <taxon>Dreissenoidea</taxon>
        <taxon>Dreissenidae</taxon>
        <taxon>Dreissena</taxon>
    </lineage>
</organism>
<reference evidence="2" key="2">
    <citation type="submission" date="2020-11" db="EMBL/GenBank/DDBJ databases">
        <authorList>
            <person name="McCartney M.A."/>
            <person name="Auch B."/>
            <person name="Kono T."/>
            <person name="Mallez S."/>
            <person name="Becker A."/>
            <person name="Gohl D.M."/>
            <person name="Silverstein K.A.T."/>
            <person name="Koren S."/>
            <person name="Bechman K.B."/>
            <person name="Herman A."/>
            <person name="Abrahante J.E."/>
            <person name="Garbe J."/>
        </authorList>
    </citation>
    <scope>NUCLEOTIDE SEQUENCE</scope>
    <source>
        <strain evidence="2">Duluth1</strain>
        <tissue evidence="2">Whole animal</tissue>
    </source>
</reference>
<dbReference type="Proteomes" id="UP000828390">
    <property type="component" value="Unassembled WGS sequence"/>
</dbReference>
<dbReference type="PROSITE" id="PS00108">
    <property type="entry name" value="PROTEIN_KINASE_ST"/>
    <property type="match status" value="1"/>
</dbReference>
<gene>
    <name evidence="2" type="ORF">DPMN_040793</name>
</gene>
<comment type="caution">
    <text evidence="2">The sequence shown here is derived from an EMBL/GenBank/DDBJ whole genome shotgun (WGS) entry which is preliminary data.</text>
</comment>
<dbReference type="Pfam" id="PF07714">
    <property type="entry name" value="PK_Tyr_Ser-Thr"/>
    <property type="match status" value="1"/>
</dbReference>
<name>A0A9D4CXE0_DREPO</name>
<dbReference type="PROSITE" id="PS50011">
    <property type="entry name" value="PROTEIN_KINASE_DOM"/>
    <property type="match status" value="1"/>
</dbReference>
<protein>
    <recommendedName>
        <fullName evidence="1">Protein kinase domain-containing protein</fullName>
    </recommendedName>
</protein>
<proteinExistence type="predicted"/>
<sequence>MTIRHYDSKDRPTEALDFYVKAGVGIARGLAHIHASNFAHRDLKLANVLVMPRYR</sequence>
<accession>A0A9D4CXE0</accession>
<reference evidence="2" key="1">
    <citation type="journal article" date="2019" name="bioRxiv">
        <title>The Genome of the Zebra Mussel, Dreissena polymorpha: A Resource for Invasive Species Research.</title>
        <authorList>
            <person name="McCartney M.A."/>
            <person name="Auch B."/>
            <person name="Kono T."/>
            <person name="Mallez S."/>
            <person name="Zhang Y."/>
            <person name="Obille A."/>
            <person name="Becker A."/>
            <person name="Abrahante J.E."/>
            <person name="Garbe J."/>
            <person name="Badalamenti J.P."/>
            <person name="Herman A."/>
            <person name="Mangelson H."/>
            <person name="Liachko I."/>
            <person name="Sullivan S."/>
            <person name="Sone E.D."/>
            <person name="Koren S."/>
            <person name="Silverstein K.A.T."/>
            <person name="Beckman K.B."/>
            <person name="Gohl D.M."/>
        </authorList>
    </citation>
    <scope>NUCLEOTIDE SEQUENCE</scope>
    <source>
        <strain evidence="2">Duluth1</strain>
        <tissue evidence="2">Whole animal</tissue>
    </source>
</reference>
<evidence type="ECO:0000313" key="2">
    <source>
        <dbReference type="EMBL" id="KAH3734354.1"/>
    </source>
</evidence>
<dbReference type="InterPro" id="IPR001245">
    <property type="entry name" value="Ser-Thr/Tyr_kinase_cat_dom"/>
</dbReference>
<dbReference type="EMBL" id="JAIWYP010000011">
    <property type="protein sequence ID" value="KAH3734354.1"/>
    <property type="molecule type" value="Genomic_DNA"/>
</dbReference>